<dbReference type="EMBL" id="VSSQ01027856">
    <property type="protein sequence ID" value="MPM77304.1"/>
    <property type="molecule type" value="Genomic_DNA"/>
</dbReference>
<dbReference type="InterPro" id="IPR034079">
    <property type="entry name" value="R3H_KhpB"/>
</dbReference>
<dbReference type="Pfam" id="PF01424">
    <property type="entry name" value="R3H"/>
    <property type="match status" value="1"/>
</dbReference>
<dbReference type="InterPro" id="IPR036867">
    <property type="entry name" value="R3H_dom_sf"/>
</dbReference>
<dbReference type="InterPro" id="IPR001374">
    <property type="entry name" value="R3H_dom"/>
</dbReference>
<organism evidence="2">
    <name type="scientific">bioreactor metagenome</name>
    <dbReference type="NCBI Taxonomy" id="1076179"/>
    <lineage>
        <taxon>unclassified sequences</taxon>
        <taxon>metagenomes</taxon>
        <taxon>ecological metagenomes</taxon>
    </lineage>
</organism>
<dbReference type="PANTHER" id="PTHR35800">
    <property type="entry name" value="PROTEIN JAG"/>
    <property type="match status" value="1"/>
</dbReference>
<dbReference type="PROSITE" id="PS51061">
    <property type="entry name" value="R3H"/>
    <property type="match status" value="1"/>
</dbReference>
<gene>
    <name evidence="2" type="ORF">SDC9_124307</name>
</gene>
<dbReference type="Gene3D" id="3.30.1370.50">
    <property type="entry name" value="R3H-like domain"/>
    <property type="match status" value="1"/>
</dbReference>
<sequence>MVNRGKDDHVRVTLNVGDYRKRREETLLRLAQRLAGEVEQSGKSVALEPMSPRERRLIHMALQEHAGVYTESAGEDAFRHVVIYKRV</sequence>
<dbReference type="SMART" id="SM00393">
    <property type="entry name" value="R3H"/>
    <property type="match status" value="1"/>
</dbReference>
<dbReference type="PANTHER" id="PTHR35800:SF1">
    <property type="entry name" value="RNA-BINDING PROTEIN KHPB"/>
    <property type="match status" value="1"/>
</dbReference>
<protein>
    <recommendedName>
        <fullName evidence="1">R3H domain-containing protein</fullName>
    </recommendedName>
</protein>
<evidence type="ECO:0000259" key="1">
    <source>
        <dbReference type="PROSITE" id="PS51061"/>
    </source>
</evidence>
<dbReference type="GO" id="GO:0003723">
    <property type="term" value="F:RNA binding"/>
    <property type="evidence" value="ECO:0007669"/>
    <property type="project" value="InterPro"/>
</dbReference>
<accession>A0A645CK38</accession>
<dbReference type="CDD" id="cd02644">
    <property type="entry name" value="R3H_jag"/>
    <property type="match status" value="1"/>
</dbReference>
<reference evidence="2" key="1">
    <citation type="submission" date="2019-08" db="EMBL/GenBank/DDBJ databases">
        <authorList>
            <person name="Kucharzyk K."/>
            <person name="Murdoch R.W."/>
            <person name="Higgins S."/>
            <person name="Loffler F."/>
        </authorList>
    </citation>
    <scope>NUCLEOTIDE SEQUENCE</scope>
</reference>
<feature type="domain" description="R3H" evidence="1">
    <location>
        <begin position="21"/>
        <end position="87"/>
    </location>
</feature>
<dbReference type="AlphaFoldDB" id="A0A645CK38"/>
<dbReference type="InterPro" id="IPR039247">
    <property type="entry name" value="KhpB"/>
</dbReference>
<dbReference type="SUPFAM" id="SSF82708">
    <property type="entry name" value="R3H domain"/>
    <property type="match status" value="1"/>
</dbReference>
<comment type="caution">
    <text evidence="2">The sequence shown here is derived from an EMBL/GenBank/DDBJ whole genome shotgun (WGS) entry which is preliminary data.</text>
</comment>
<name>A0A645CK38_9ZZZZ</name>
<evidence type="ECO:0000313" key="2">
    <source>
        <dbReference type="EMBL" id="MPM77304.1"/>
    </source>
</evidence>
<proteinExistence type="predicted"/>